<comment type="cofactor">
    <cofactor evidence="2">
        <name>Mg(2+)</name>
        <dbReference type="ChEBI" id="CHEBI:18420"/>
    </cofactor>
</comment>
<dbReference type="GO" id="GO:0005524">
    <property type="term" value="F:ATP binding"/>
    <property type="evidence" value="ECO:0007669"/>
    <property type="project" value="UniProtKB-UniRule"/>
</dbReference>
<evidence type="ECO:0000256" key="3">
    <source>
        <dbReference type="ARBA" id="ARBA00003921"/>
    </source>
</evidence>
<accession>A0A077N8I0</accession>
<comment type="caution">
    <text evidence="17">The sequence shown here is derived from an EMBL/GenBank/DDBJ whole genome shotgun (WGS) entry which is preliminary data.</text>
</comment>
<proteinExistence type="inferred from homology"/>
<evidence type="ECO:0000256" key="7">
    <source>
        <dbReference type="ARBA" id="ARBA00022490"/>
    </source>
</evidence>
<dbReference type="PANTHER" id="PTHR23132">
    <property type="entry name" value="D-ALANINE--D-ALANINE LIGASE"/>
    <property type="match status" value="1"/>
</dbReference>
<dbReference type="InterPro" id="IPR011761">
    <property type="entry name" value="ATP-grasp"/>
</dbReference>
<dbReference type="GO" id="GO:0005737">
    <property type="term" value="C:cytoplasm"/>
    <property type="evidence" value="ECO:0007669"/>
    <property type="project" value="UniProtKB-SubCell"/>
</dbReference>
<dbReference type="GO" id="GO:0071555">
    <property type="term" value="P:cell wall organization"/>
    <property type="evidence" value="ECO:0007669"/>
    <property type="project" value="UniProtKB-KW"/>
</dbReference>
<evidence type="ECO:0000256" key="6">
    <source>
        <dbReference type="ARBA" id="ARBA00012216"/>
    </source>
</evidence>
<evidence type="ECO:0000313" key="17">
    <source>
        <dbReference type="EMBL" id="CDG98511.1"/>
    </source>
</evidence>
<evidence type="ECO:0000256" key="5">
    <source>
        <dbReference type="ARBA" id="ARBA00010871"/>
    </source>
</evidence>
<reference evidence="17" key="1">
    <citation type="submission" date="2013-07" db="EMBL/GenBank/DDBJ databases">
        <title>Sub-species coevolution in mutualistic symbiosis.</title>
        <authorList>
            <person name="Murfin K."/>
            <person name="Klassen J."/>
            <person name="Lee M."/>
            <person name="Forst S."/>
            <person name="Stock P."/>
            <person name="Goodrich-Blair H."/>
        </authorList>
    </citation>
    <scope>NUCLEOTIDE SEQUENCE [LARGE SCALE GENOMIC DNA]</scope>
    <source>
        <strain evidence="17">Puntauvense</strain>
    </source>
</reference>
<keyword evidence="11" id="KW-0133">Cell shape</keyword>
<evidence type="ECO:0000259" key="16">
    <source>
        <dbReference type="PROSITE" id="PS50975"/>
    </source>
</evidence>
<evidence type="ECO:0000256" key="11">
    <source>
        <dbReference type="ARBA" id="ARBA00022960"/>
    </source>
</evidence>
<dbReference type="InterPro" id="IPR011127">
    <property type="entry name" value="Dala_Dala_lig_N"/>
</dbReference>
<comment type="catalytic activity">
    <reaction evidence="14">
        <text>2 D-alanine + ATP = D-alanyl-D-alanine + ADP + phosphate + H(+)</text>
        <dbReference type="Rhea" id="RHEA:11224"/>
        <dbReference type="ChEBI" id="CHEBI:15378"/>
        <dbReference type="ChEBI" id="CHEBI:30616"/>
        <dbReference type="ChEBI" id="CHEBI:43474"/>
        <dbReference type="ChEBI" id="CHEBI:57416"/>
        <dbReference type="ChEBI" id="CHEBI:57822"/>
        <dbReference type="ChEBI" id="CHEBI:456216"/>
        <dbReference type="EC" id="6.3.2.4"/>
    </reaction>
</comment>
<dbReference type="Pfam" id="PF01820">
    <property type="entry name" value="Dala_Dala_lig_N"/>
    <property type="match status" value="1"/>
</dbReference>
<dbReference type="Gene3D" id="3.40.50.20">
    <property type="match status" value="1"/>
</dbReference>
<evidence type="ECO:0000313" key="18">
    <source>
        <dbReference type="Proteomes" id="UP000028511"/>
    </source>
</evidence>
<dbReference type="GO" id="GO:0008360">
    <property type="term" value="P:regulation of cell shape"/>
    <property type="evidence" value="ECO:0007669"/>
    <property type="project" value="UniProtKB-KW"/>
</dbReference>
<comment type="cofactor">
    <cofactor evidence="1">
        <name>Mn(2+)</name>
        <dbReference type="ChEBI" id="CHEBI:29035"/>
    </cofactor>
</comment>
<dbReference type="PANTHER" id="PTHR23132:SF23">
    <property type="entry name" value="D-ALANINE--D-ALANINE LIGASE B"/>
    <property type="match status" value="1"/>
</dbReference>
<dbReference type="GO" id="GO:0046872">
    <property type="term" value="F:metal ion binding"/>
    <property type="evidence" value="ECO:0007669"/>
    <property type="project" value="InterPro"/>
</dbReference>
<protein>
    <recommendedName>
        <fullName evidence="6">D-alanine--D-alanine ligase</fullName>
        <ecNumber evidence="6">6.3.2.4</ecNumber>
    </recommendedName>
</protein>
<comment type="similarity">
    <text evidence="5">Belongs to the D-alanine--D-alanine ligase family.</text>
</comment>
<comment type="subcellular location">
    <subcellularLocation>
        <location evidence="4">Cytoplasm</location>
    </subcellularLocation>
</comment>
<dbReference type="RefSeq" id="WP_051870343.1">
    <property type="nucleotide sequence ID" value="NZ_CAWLWN010000031.1"/>
</dbReference>
<dbReference type="PROSITE" id="PS50975">
    <property type="entry name" value="ATP_GRASP"/>
    <property type="match status" value="1"/>
</dbReference>
<keyword evidence="7" id="KW-0963">Cytoplasm</keyword>
<evidence type="ECO:0000256" key="1">
    <source>
        <dbReference type="ARBA" id="ARBA00001936"/>
    </source>
</evidence>
<dbReference type="Pfam" id="PF07478">
    <property type="entry name" value="Dala_Dala_lig_C"/>
    <property type="match status" value="1"/>
</dbReference>
<evidence type="ECO:0000256" key="2">
    <source>
        <dbReference type="ARBA" id="ARBA00001946"/>
    </source>
</evidence>
<keyword evidence="10 15" id="KW-0067">ATP-binding</keyword>
<keyword evidence="12" id="KW-0573">Peptidoglycan synthesis</keyword>
<evidence type="ECO:0000256" key="12">
    <source>
        <dbReference type="ARBA" id="ARBA00022984"/>
    </source>
</evidence>
<evidence type="ECO:0000256" key="14">
    <source>
        <dbReference type="ARBA" id="ARBA00047614"/>
    </source>
</evidence>
<dbReference type="SUPFAM" id="SSF56059">
    <property type="entry name" value="Glutathione synthetase ATP-binding domain-like"/>
    <property type="match status" value="1"/>
</dbReference>
<dbReference type="EC" id="6.3.2.4" evidence="6"/>
<evidence type="ECO:0000256" key="10">
    <source>
        <dbReference type="ARBA" id="ARBA00022840"/>
    </source>
</evidence>
<organism evidence="17 18">
    <name type="scientific">Xenorhabdus bovienii str. puntauvense</name>
    <dbReference type="NCBI Taxonomy" id="1398201"/>
    <lineage>
        <taxon>Bacteria</taxon>
        <taxon>Pseudomonadati</taxon>
        <taxon>Pseudomonadota</taxon>
        <taxon>Gammaproteobacteria</taxon>
        <taxon>Enterobacterales</taxon>
        <taxon>Morganellaceae</taxon>
        <taxon>Xenorhabdus</taxon>
    </lineage>
</organism>
<dbReference type="Proteomes" id="UP000028511">
    <property type="component" value="Unassembled WGS sequence"/>
</dbReference>
<dbReference type="GO" id="GO:0009252">
    <property type="term" value="P:peptidoglycan biosynthetic process"/>
    <property type="evidence" value="ECO:0007669"/>
    <property type="project" value="UniProtKB-KW"/>
</dbReference>
<dbReference type="SUPFAM" id="SSF52440">
    <property type="entry name" value="PreATP-grasp domain"/>
    <property type="match status" value="1"/>
</dbReference>
<feature type="domain" description="ATP-grasp" evidence="16">
    <location>
        <begin position="144"/>
        <end position="348"/>
    </location>
</feature>
<dbReference type="InterPro" id="IPR016185">
    <property type="entry name" value="PreATP-grasp_dom_sf"/>
</dbReference>
<dbReference type="Gene3D" id="3.30.470.20">
    <property type="entry name" value="ATP-grasp fold, B domain"/>
    <property type="match status" value="1"/>
</dbReference>
<dbReference type="GO" id="GO:0008716">
    <property type="term" value="F:D-alanine-D-alanine ligase activity"/>
    <property type="evidence" value="ECO:0007669"/>
    <property type="project" value="UniProtKB-EC"/>
</dbReference>
<evidence type="ECO:0000256" key="8">
    <source>
        <dbReference type="ARBA" id="ARBA00022598"/>
    </source>
</evidence>
<evidence type="ECO:0000256" key="9">
    <source>
        <dbReference type="ARBA" id="ARBA00022741"/>
    </source>
</evidence>
<sequence length="365" mass="41637">MVYFPSDTKTTIPLSIIFGGISPEHPASVSSFDNLIKNFRELNFDRNINSIYFFDKDGSVLYNTYTPYISPDDFTHSGDKIDLYTAIKRMSEQNEFHINLLHGNLGEDGHIQGVAKYFKIKGTFGSVLPSSLSMSKYHMSHYINSLLPSLRSPKTLLLTEGNLEKSFSLISDNFPEEKIVIKPNSLGASLFTNKYVNLENEKKSILDNLKNIFEYDRFALVQEFIKGKEYSVGCIRIEGKAIALNVIEIITKNGFFGHDEKHRINKAEEILLIQDSGITRTLKDLSIKIFESTGYEFMCRFDFIVTESEEIYFLESNPIPGMMKNSIFPKMLKGHKLSIPSLFIHLSCSSQNISEKKSIFNYIIE</sequence>
<name>A0A077N8I0_XENBV</name>
<evidence type="ECO:0000256" key="15">
    <source>
        <dbReference type="PROSITE-ProRule" id="PRU00409"/>
    </source>
</evidence>
<keyword evidence="9 15" id="KW-0547">Nucleotide-binding</keyword>
<dbReference type="InterPro" id="IPR000291">
    <property type="entry name" value="D-Ala_lig_Van_CS"/>
</dbReference>
<dbReference type="InterPro" id="IPR011095">
    <property type="entry name" value="Dala_Dala_lig_C"/>
</dbReference>
<comment type="function">
    <text evidence="3">Cell wall formation.</text>
</comment>
<dbReference type="HOGENOM" id="CLU_039268_1_1_6"/>
<dbReference type="AlphaFoldDB" id="A0A077N8I0"/>
<gene>
    <name evidence="17" type="ORF">XBP1_330019</name>
</gene>
<keyword evidence="13" id="KW-0961">Cell wall biogenesis/degradation</keyword>
<evidence type="ECO:0000256" key="13">
    <source>
        <dbReference type="ARBA" id="ARBA00023316"/>
    </source>
</evidence>
<keyword evidence="8 17" id="KW-0436">Ligase</keyword>
<evidence type="ECO:0000256" key="4">
    <source>
        <dbReference type="ARBA" id="ARBA00004496"/>
    </source>
</evidence>
<dbReference type="PROSITE" id="PS00843">
    <property type="entry name" value="DALA_DALA_LIGASE_1"/>
    <property type="match status" value="1"/>
</dbReference>
<dbReference type="EMBL" id="CBSW010000236">
    <property type="protein sequence ID" value="CDG98511.1"/>
    <property type="molecule type" value="Genomic_DNA"/>
</dbReference>